<keyword evidence="15" id="KW-1185">Reference proteome</keyword>
<feature type="disulfide bond" evidence="11">
    <location>
        <begin position="923"/>
        <end position="933"/>
    </location>
</feature>
<reference evidence="14" key="1">
    <citation type="submission" date="2021-04" db="EMBL/GenBank/DDBJ databases">
        <authorList>
            <consortium name="Wellcome Sanger Institute Data Sharing"/>
        </authorList>
    </citation>
    <scope>NUCLEOTIDE SEQUENCE [LARGE SCALE GENOMIC DNA]</scope>
</reference>
<evidence type="ECO:0000256" key="12">
    <source>
        <dbReference type="SAM" id="SignalP"/>
    </source>
</evidence>
<dbReference type="Pfam" id="PF00530">
    <property type="entry name" value="SRCR"/>
    <property type="match status" value="9"/>
</dbReference>
<feature type="chain" id="PRO_5025525797" description="SRCR domain-containing protein" evidence="12">
    <location>
        <begin position="19"/>
        <end position="959"/>
    </location>
</feature>
<evidence type="ECO:0000256" key="7">
    <source>
        <dbReference type="ARBA" id="ARBA00022989"/>
    </source>
</evidence>
<feature type="domain" description="SRCR" evidence="13">
    <location>
        <begin position="893"/>
        <end position="954"/>
    </location>
</feature>
<dbReference type="AlphaFoldDB" id="A0A671VYD4"/>
<keyword evidence="9 11" id="KW-1015">Disulfide bond</keyword>
<dbReference type="FunFam" id="3.10.250.10:FF:000016">
    <property type="entry name" value="Scavenger receptor cysteine-rich protein type 12"/>
    <property type="match status" value="3"/>
</dbReference>
<keyword evidence="4" id="KW-0812">Transmembrane</keyword>
<feature type="domain" description="SRCR" evidence="13">
    <location>
        <begin position="673"/>
        <end position="773"/>
    </location>
</feature>
<feature type="signal peptide" evidence="12">
    <location>
        <begin position="1"/>
        <end position="18"/>
    </location>
</feature>
<reference evidence="14" key="3">
    <citation type="submission" date="2025-09" db="UniProtKB">
        <authorList>
            <consortium name="Ensembl"/>
        </authorList>
    </citation>
    <scope>IDENTIFICATION</scope>
</reference>
<feature type="disulfide bond" evidence="11">
    <location>
        <begin position="102"/>
        <end position="112"/>
    </location>
</feature>
<keyword evidence="8" id="KW-0472">Membrane</keyword>
<dbReference type="GeneTree" id="ENSGT00950000183145"/>
<evidence type="ECO:0000256" key="11">
    <source>
        <dbReference type="PROSITE-ProRule" id="PRU00196"/>
    </source>
</evidence>
<evidence type="ECO:0000256" key="8">
    <source>
        <dbReference type="ARBA" id="ARBA00023136"/>
    </source>
</evidence>
<feature type="disulfide bond" evidence="11">
    <location>
        <begin position="383"/>
        <end position="444"/>
    </location>
</feature>
<feature type="disulfide bond" evidence="11">
    <location>
        <begin position="414"/>
        <end position="424"/>
    </location>
</feature>
<feature type="domain" description="SRCR" evidence="13">
    <location>
        <begin position="345"/>
        <end position="445"/>
    </location>
</feature>
<evidence type="ECO:0000256" key="6">
    <source>
        <dbReference type="ARBA" id="ARBA00022737"/>
    </source>
</evidence>
<dbReference type="Ensembl" id="ENSSAUT00010031042.1">
    <property type="protein sequence ID" value="ENSSAUP00010029441.1"/>
    <property type="gene ID" value="ENSSAUG00010012647.1"/>
</dbReference>
<feature type="disulfide bond" evidence="11">
    <location>
        <begin position="711"/>
        <end position="772"/>
    </location>
</feature>
<reference evidence="14" key="2">
    <citation type="submission" date="2025-08" db="UniProtKB">
        <authorList>
            <consortium name="Ensembl"/>
        </authorList>
    </citation>
    <scope>IDENTIFICATION</scope>
</reference>
<keyword evidence="3" id="KW-0964">Secreted</keyword>
<keyword evidence="6" id="KW-0677">Repeat</keyword>
<sequence length="959" mass="103007">MKLQSCLLILTTFNLLIPDDHFSLLDMTGSLDVRLVNGMDECSGRVEVRHDDVWQTVCDTDWTLSKAQVVCDQLECGTAVNASGAVHFGQGSGSVVEASESCFGNTTFLQQCSANGFQSSRCGHDHDTGVQCGGGNLLQRVDTDGSSQCSGRVEIFYKGQWGTVCDDEWEMADADVVCRQLGCGHAISAPTSAHFGSGTGPIWLDNVECTGQESALSHCDHNRFGENNCGHGEDAGVVCSGNTSIRLINGTGQCSGRVEISQGGHLSPAFNVNWGMNEATVVCREMNCGDPVRFNGSYGQGGAQRGYNVSCSGRESSLSQCTLTEYVRTSNDRMEEAAVECSGNIRLSGGHSRCVGRVEYYDKGQWGTVCSESWDMNDATVVCRQLDCGMSHKITTMAEYGNGTGQTWTDQIECNGLESTLAQCPRSLFRDGTCNTTSVAGVVCTESLDVRLVNGMDDCSGRVEVRHDDVWQTVCDTDWTLSKAQVVCDQLECGTALTAPGAAHFGQGSGSVVEASEMFQGLSFAFGFTSFLSSYAARLRLASGSSQCSGRVEIFYKGQWGTVCDDEWEMADADVVCRQVGCGHAVSALTNAHFGSGTGPIWLDDVECTGQESCPRSPFIDENCNSTSVAGVVCTGKKIYQKLQRIKQSCLLMLSSIPIFFCYYSAFVTYFEVRLVDSKDECSGRVEVRHGDMWQTVCDTDWTLSKAQVVCDHLECGTAVNASGATHFGQGSGSVVEASDSCFGNTTFLQQCSANGFQSSRCGHDHDAGVQCAARLRLASGSSQCSGRVEIFYKGQWGTVCDDEWEMADANVVCRQLGCGHAVSAPASAHFGSGNVSFKRVKTQTNCSFSLVFFEAVKLINGAGQCSGRVEISQGGHLSPAFNVNWGMNEATVVCREMNCGDPVKFNGSYGQGIARRGYTVSCSGRESSLSQCTLTEYVRTSNDRMEEAAVECSGKTWC</sequence>
<dbReference type="FunFam" id="3.10.250.10:FF:000006">
    <property type="entry name" value="neurotrypsin isoform X2"/>
    <property type="match status" value="2"/>
</dbReference>
<dbReference type="InterPro" id="IPR036772">
    <property type="entry name" value="SRCR-like_dom_sf"/>
</dbReference>
<comment type="caution">
    <text evidence="11">Lacks conserved residue(s) required for the propagation of feature annotation.</text>
</comment>
<dbReference type="SMART" id="SM00202">
    <property type="entry name" value="SR"/>
    <property type="match status" value="9"/>
</dbReference>
<keyword evidence="7" id="KW-1133">Transmembrane helix</keyword>
<feature type="domain" description="SRCR" evidence="13">
    <location>
        <begin position="245"/>
        <end position="342"/>
    </location>
</feature>
<dbReference type="SUPFAM" id="SSF56487">
    <property type="entry name" value="SRCR-like"/>
    <property type="match status" value="9"/>
</dbReference>
<evidence type="ECO:0000256" key="5">
    <source>
        <dbReference type="ARBA" id="ARBA00022729"/>
    </source>
</evidence>
<feature type="disulfide bond" evidence="11">
    <location>
        <begin position="165"/>
        <end position="229"/>
    </location>
</feature>
<dbReference type="FunFam" id="3.10.250.10:FF:000009">
    <property type="entry name" value="WC1"/>
    <property type="match status" value="1"/>
</dbReference>
<feature type="disulfide bond" evidence="11">
    <location>
        <begin position="370"/>
        <end position="434"/>
    </location>
</feature>
<organism evidence="14 15">
    <name type="scientific">Sparus aurata</name>
    <name type="common">Gilthead sea bream</name>
    <dbReference type="NCBI Taxonomy" id="8175"/>
    <lineage>
        <taxon>Eukaryota</taxon>
        <taxon>Metazoa</taxon>
        <taxon>Chordata</taxon>
        <taxon>Craniata</taxon>
        <taxon>Vertebrata</taxon>
        <taxon>Euteleostomi</taxon>
        <taxon>Actinopterygii</taxon>
        <taxon>Neopterygii</taxon>
        <taxon>Teleostei</taxon>
        <taxon>Neoteleostei</taxon>
        <taxon>Acanthomorphata</taxon>
        <taxon>Eupercaria</taxon>
        <taxon>Spariformes</taxon>
        <taxon>Sparidae</taxon>
        <taxon>Sparus</taxon>
    </lineage>
</organism>
<proteinExistence type="predicted"/>
<feature type="domain" description="SRCR" evidence="13">
    <location>
        <begin position="539"/>
        <end position="635"/>
    </location>
</feature>
<feature type="disulfide bond" evidence="11">
    <location>
        <begin position="698"/>
        <end position="762"/>
    </location>
</feature>
<dbReference type="PANTHER" id="PTHR19331:SF22">
    <property type="entry name" value="DELETED IN MALIGNANT BRAIN TUMORS 1 PROTEIN"/>
    <property type="match status" value="1"/>
</dbReference>
<feature type="domain" description="SRCR" evidence="13">
    <location>
        <begin position="33"/>
        <end position="133"/>
    </location>
</feature>
<feature type="disulfide bond" evidence="11">
    <location>
        <begin position="71"/>
        <end position="132"/>
    </location>
</feature>
<protein>
    <recommendedName>
        <fullName evidence="13">SRCR domain-containing protein</fullName>
    </recommendedName>
</protein>
<feature type="disulfide bond" evidence="11">
    <location>
        <begin position="209"/>
        <end position="219"/>
    </location>
</feature>
<dbReference type="PANTHER" id="PTHR19331">
    <property type="entry name" value="SCAVENGER RECEPTOR DOMAIN-CONTAINING"/>
    <property type="match status" value="1"/>
</dbReference>
<name>A0A671VYD4_SPAAU</name>
<evidence type="ECO:0000256" key="2">
    <source>
        <dbReference type="ARBA" id="ARBA00004613"/>
    </source>
</evidence>
<dbReference type="Gene3D" id="3.10.250.10">
    <property type="entry name" value="SRCR-like domain"/>
    <property type="match status" value="9"/>
</dbReference>
<evidence type="ECO:0000256" key="10">
    <source>
        <dbReference type="ARBA" id="ARBA00023180"/>
    </source>
</evidence>
<evidence type="ECO:0000256" key="9">
    <source>
        <dbReference type="ARBA" id="ARBA00023157"/>
    </source>
</evidence>
<comment type="subcellular location">
    <subcellularLocation>
        <location evidence="1">Membrane</location>
        <topology evidence="1">Single-pass membrane protein</topology>
    </subcellularLocation>
    <subcellularLocation>
        <location evidence="2">Secreted</location>
    </subcellularLocation>
</comment>
<evidence type="ECO:0000256" key="4">
    <source>
        <dbReference type="ARBA" id="ARBA00022692"/>
    </source>
</evidence>
<dbReference type="Proteomes" id="UP000472265">
    <property type="component" value="Chromosome 22"/>
</dbReference>
<feature type="disulfide bond" evidence="11">
    <location>
        <begin position="178"/>
        <end position="239"/>
    </location>
</feature>
<feature type="disulfide bond" evidence="11">
    <location>
        <begin position="311"/>
        <end position="321"/>
    </location>
</feature>
<evidence type="ECO:0000313" key="14">
    <source>
        <dbReference type="Ensembl" id="ENSSAUP00010029441.1"/>
    </source>
</evidence>
<feature type="disulfide bond" evidence="11">
    <location>
        <begin position="742"/>
        <end position="752"/>
    </location>
</feature>
<feature type="domain" description="SRCR" evidence="13">
    <location>
        <begin position="138"/>
        <end position="240"/>
    </location>
</feature>
<dbReference type="PROSITE" id="PS00420">
    <property type="entry name" value="SRCR_1"/>
    <property type="match status" value="3"/>
</dbReference>
<dbReference type="InterPro" id="IPR001190">
    <property type="entry name" value="SRCR"/>
</dbReference>
<evidence type="ECO:0000313" key="15">
    <source>
        <dbReference type="Proteomes" id="UP000472265"/>
    </source>
</evidence>
<feature type="domain" description="SRCR" evidence="13">
    <location>
        <begin position="776"/>
        <end position="896"/>
    </location>
</feature>
<evidence type="ECO:0000256" key="3">
    <source>
        <dbReference type="ARBA" id="ARBA00022525"/>
    </source>
</evidence>
<dbReference type="FunFam" id="3.10.250.10:FF:000031">
    <property type="entry name" value="RIKEN cDNA 5830411N06, isoform CRA_a"/>
    <property type="match status" value="1"/>
</dbReference>
<dbReference type="PROSITE" id="PS50287">
    <property type="entry name" value="SRCR_2"/>
    <property type="match status" value="9"/>
</dbReference>
<accession>A0A671VYD4</accession>
<dbReference type="GO" id="GO:0016020">
    <property type="term" value="C:membrane"/>
    <property type="evidence" value="ECO:0007669"/>
    <property type="project" value="UniProtKB-SubCell"/>
</dbReference>
<evidence type="ECO:0000259" key="13">
    <source>
        <dbReference type="PROSITE" id="PS50287"/>
    </source>
</evidence>
<dbReference type="PRINTS" id="PR00258">
    <property type="entry name" value="SPERACTRCPTR"/>
</dbReference>
<keyword evidence="5 12" id="KW-0732">Signal</keyword>
<feature type="disulfide bond" evidence="11">
    <location>
        <begin position="58"/>
        <end position="122"/>
    </location>
</feature>
<dbReference type="FunFam" id="3.10.250.10:FF:000002">
    <property type="entry name" value="Scavenger receptor cysteine-rich type 1 protein M130"/>
    <property type="match status" value="2"/>
</dbReference>
<evidence type="ECO:0000256" key="1">
    <source>
        <dbReference type="ARBA" id="ARBA00004167"/>
    </source>
</evidence>
<feature type="domain" description="SRCR" evidence="13">
    <location>
        <begin position="450"/>
        <end position="512"/>
    </location>
</feature>
<keyword evidence="10" id="KW-0325">Glycoprotein</keyword>